<name>A0A1Q3BNP7_CEPFO</name>
<reference evidence="3" key="1">
    <citation type="submission" date="2016-04" db="EMBL/GenBank/DDBJ databases">
        <title>Cephalotus genome sequencing.</title>
        <authorList>
            <person name="Fukushima K."/>
            <person name="Hasebe M."/>
            <person name="Fang X."/>
        </authorList>
    </citation>
    <scope>NUCLEOTIDE SEQUENCE [LARGE SCALE GENOMIC DNA]</scope>
    <source>
        <strain evidence="3">cv. St1</strain>
    </source>
</reference>
<dbReference type="InParanoid" id="A0A1Q3BNP7"/>
<feature type="domain" description="Endonuclease/exonuclease/phosphatase" evidence="1">
    <location>
        <begin position="4"/>
        <end position="110"/>
    </location>
</feature>
<dbReference type="InterPro" id="IPR005135">
    <property type="entry name" value="Endo/exonuclease/phosphatase"/>
</dbReference>
<dbReference type="InterPro" id="IPR036691">
    <property type="entry name" value="Endo/exonu/phosph_ase_sf"/>
</dbReference>
<dbReference type="Proteomes" id="UP000187406">
    <property type="component" value="Unassembled WGS sequence"/>
</dbReference>
<dbReference type="PANTHER" id="PTHR33710:SF77">
    <property type="entry name" value="DNASE I-LIKE SUPERFAMILY PROTEIN"/>
    <property type="match status" value="1"/>
</dbReference>
<dbReference type="PANTHER" id="PTHR33710">
    <property type="entry name" value="BNAC02G09200D PROTEIN"/>
    <property type="match status" value="1"/>
</dbReference>
<dbReference type="STRING" id="3775.A0A1Q3BNP7"/>
<evidence type="ECO:0000259" key="1">
    <source>
        <dbReference type="Pfam" id="PF03372"/>
    </source>
</evidence>
<dbReference type="EMBL" id="BDDD01000741">
    <property type="protein sequence ID" value="GAV69667.1"/>
    <property type="molecule type" value="Genomic_DNA"/>
</dbReference>
<dbReference type="GO" id="GO:0003824">
    <property type="term" value="F:catalytic activity"/>
    <property type="evidence" value="ECO:0007669"/>
    <property type="project" value="InterPro"/>
</dbReference>
<dbReference type="OrthoDB" id="1750221at2759"/>
<proteinExistence type="predicted"/>
<dbReference type="AlphaFoldDB" id="A0A1Q3BNP7"/>
<gene>
    <name evidence="2" type="ORF">CFOL_v3_13168</name>
</gene>
<keyword evidence="3" id="KW-1185">Reference proteome</keyword>
<organism evidence="2 3">
    <name type="scientific">Cephalotus follicularis</name>
    <name type="common">Albany pitcher plant</name>
    <dbReference type="NCBI Taxonomy" id="3775"/>
    <lineage>
        <taxon>Eukaryota</taxon>
        <taxon>Viridiplantae</taxon>
        <taxon>Streptophyta</taxon>
        <taxon>Embryophyta</taxon>
        <taxon>Tracheophyta</taxon>
        <taxon>Spermatophyta</taxon>
        <taxon>Magnoliopsida</taxon>
        <taxon>eudicotyledons</taxon>
        <taxon>Gunneridae</taxon>
        <taxon>Pentapetalae</taxon>
        <taxon>rosids</taxon>
        <taxon>fabids</taxon>
        <taxon>Oxalidales</taxon>
        <taxon>Cephalotaceae</taxon>
        <taxon>Cephalotus</taxon>
    </lineage>
</organism>
<evidence type="ECO:0000313" key="2">
    <source>
        <dbReference type="EMBL" id="GAV69667.1"/>
    </source>
</evidence>
<dbReference type="Gene3D" id="3.60.10.10">
    <property type="entry name" value="Endonuclease/exonuclease/phosphatase"/>
    <property type="match status" value="1"/>
</dbReference>
<accession>A0A1Q3BNP7</accession>
<evidence type="ECO:0000313" key="3">
    <source>
        <dbReference type="Proteomes" id="UP000187406"/>
    </source>
</evidence>
<feature type="non-terminal residue" evidence="2">
    <location>
        <position position="1"/>
    </location>
</feature>
<sequence length="226" mass="26301">HESWSLLRKIGNQCQLPWLCMGDFNEIMFHWEKEGGTNRANRQLMVFKSVIDDCHLCDMGYSSPTFTWNNGWAGADATRIRLDRCLCNEVFWSAFPSMKILNLITLASDHCPVYMALQNQEEISDGEKVIRLEAMWVREERCGEIIKTICEERDRTIPVIESVVQKLEGCHASWNKAEFGNAGKNIKKIKGRLNYLYTSSNFVERMDEVKHLSSHLNELLERYKIF</sequence>
<comment type="caution">
    <text evidence="2">The sequence shown here is derived from an EMBL/GenBank/DDBJ whole genome shotgun (WGS) entry which is preliminary data.</text>
</comment>
<dbReference type="SUPFAM" id="SSF56219">
    <property type="entry name" value="DNase I-like"/>
    <property type="match status" value="1"/>
</dbReference>
<dbReference type="Pfam" id="PF03372">
    <property type="entry name" value="Exo_endo_phos"/>
    <property type="match status" value="1"/>
</dbReference>
<protein>
    <submittedName>
        <fullName evidence="2">Exo_endo_phos domain-containing protein</fullName>
    </submittedName>
</protein>